<sequence length="92" mass="10219">MTCLLYIHSNPPLSHPTKPHISHFSASLPRQHPPRRLLCPDTPANCTRVCHRRTPACQRCPVQVACQSANQLSPITPSSAHPATQTRTNNQH</sequence>
<keyword evidence="3" id="KW-1185">Reference proteome</keyword>
<proteinExistence type="predicted"/>
<evidence type="ECO:0000256" key="1">
    <source>
        <dbReference type="SAM" id="MobiDB-lite"/>
    </source>
</evidence>
<organism evidence="2 3">
    <name type="scientific">Talaromyces proteolyticus</name>
    <dbReference type="NCBI Taxonomy" id="1131652"/>
    <lineage>
        <taxon>Eukaryota</taxon>
        <taxon>Fungi</taxon>
        <taxon>Dikarya</taxon>
        <taxon>Ascomycota</taxon>
        <taxon>Pezizomycotina</taxon>
        <taxon>Eurotiomycetes</taxon>
        <taxon>Eurotiomycetidae</taxon>
        <taxon>Eurotiales</taxon>
        <taxon>Trichocomaceae</taxon>
        <taxon>Talaromyces</taxon>
        <taxon>Talaromyces sect. Bacilispori</taxon>
    </lineage>
</organism>
<evidence type="ECO:0000313" key="3">
    <source>
        <dbReference type="Proteomes" id="UP001201262"/>
    </source>
</evidence>
<dbReference type="GeneID" id="70252792"/>
<feature type="region of interest" description="Disordered" evidence="1">
    <location>
        <begin position="14"/>
        <end position="33"/>
    </location>
</feature>
<dbReference type="EMBL" id="JAJTJA010000001">
    <property type="protein sequence ID" value="KAH8705091.1"/>
    <property type="molecule type" value="Genomic_DNA"/>
</dbReference>
<name>A0AAD4L4W2_9EURO</name>
<dbReference type="AlphaFoldDB" id="A0AAD4L4W2"/>
<feature type="region of interest" description="Disordered" evidence="1">
    <location>
        <begin position="72"/>
        <end position="92"/>
    </location>
</feature>
<dbReference type="RefSeq" id="XP_046077712.1">
    <property type="nucleotide sequence ID" value="XM_046222506.1"/>
</dbReference>
<protein>
    <submittedName>
        <fullName evidence="2">Uncharacterized protein</fullName>
    </submittedName>
</protein>
<reference evidence="2" key="1">
    <citation type="submission" date="2021-12" db="EMBL/GenBank/DDBJ databases">
        <title>Convergent genome expansion in fungi linked to evolution of root-endophyte symbiosis.</title>
        <authorList>
            <consortium name="DOE Joint Genome Institute"/>
            <person name="Ke Y.-H."/>
            <person name="Bonito G."/>
            <person name="Liao H.-L."/>
            <person name="Looney B."/>
            <person name="Rojas-Flechas A."/>
            <person name="Nash J."/>
            <person name="Hameed K."/>
            <person name="Schadt C."/>
            <person name="Martin F."/>
            <person name="Crous P.W."/>
            <person name="Miettinen O."/>
            <person name="Magnuson J.K."/>
            <person name="Labbe J."/>
            <person name="Jacobson D."/>
            <person name="Doktycz M.J."/>
            <person name="Veneault-Fourrey C."/>
            <person name="Kuo A."/>
            <person name="Mondo S."/>
            <person name="Calhoun S."/>
            <person name="Riley R."/>
            <person name="Ohm R."/>
            <person name="LaButti K."/>
            <person name="Andreopoulos B."/>
            <person name="Pangilinan J."/>
            <person name="Nolan M."/>
            <person name="Tritt A."/>
            <person name="Clum A."/>
            <person name="Lipzen A."/>
            <person name="Daum C."/>
            <person name="Barry K."/>
            <person name="Grigoriev I.V."/>
            <person name="Vilgalys R."/>
        </authorList>
    </citation>
    <scope>NUCLEOTIDE SEQUENCE</scope>
    <source>
        <strain evidence="2">PMI_201</strain>
    </source>
</reference>
<evidence type="ECO:0000313" key="2">
    <source>
        <dbReference type="EMBL" id="KAH8705091.1"/>
    </source>
</evidence>
<dbReference type="Proteomes" id="UP001201262">
    <property type="component" value="Unassembled WGS sequence"/>
</dbReference>
<accession>A0AAD4L4W2</accession>
<comment type="caution">
    <text evidence="2">The sequence shown here is derived from an EMBL/GenBank/DDBJ whole genome shotgun (WGS) entry which is preliminary data.</text>
</comment>
<gene>
    <name evidence="2" type="ORF">BGW36DRAFT_6722</name>
</gene>